<organism evidence="9">
    <name type="scientific">Ignisphaera aggregans</name>
    <dbReference type="NCBI Taxonomy" id="334771"/>
    <lineage>
        <taxon>Archaea</taxon>
        <taxon>Thermoproteota</taxon>
        <taxon>Thermoprotei</taxon>
        <taxon>Desulfurococcales</taxon>
        <taxon>Desulfurococcaceae</taxon>
        <taxon>Ignisphaera</taxon>
    </lineage>
</organism>
<comment type="subcellular location">
    <subcellularLocation>
        <location evidence="1">Cell membrane</location>
        <topology evidence="1">Multi-pass membrane protein</topology>
    </subcellularLocation>
</comment>
<feature type="transmembrane region" description="Helical" evidence="6">
    <location>
        <begin position="339"/>
        <end position="359"/>
    </location>
</feature>
<dbReference type="PANTHER" id="PTHR35402">
    <property type="entry name" value="INTEGRAL MEMBRANE PROTEIN-RELATED"/>
    <property type="match status" value="1"/>
</dbReference>
<feature type="transmembrane region" description="Helical" evidence="6">
    <location>
        <begin position="81"/>
        <end position="100"/>
    </location>
</feature>
<evidence type="ECO:0000256" key="3">
    <source>
        <dbReference type="ARBA" id="ARBA00022692"/>
    </source>
</evidence>
<keyword evidence="5 6" id="KW-0472">Membrane</keyword>
<evidence type="ECO:0000256" key="2">
    <source>
        <dbReference type="ARBA" id="ARBA00022475"/>
    </source>
</evidence>
<dbReference type="EMBL" id="DTBD01000025">
    <property type="protein sequence ID" value="HGQ64350.1"/>
    <property type="molecule type" value="Genomic_DNA"/>
</dbReference>
<feature type="transmembrane region" description="Helical" evidence="6">
    <location>
        <begin position="524"/>
        <end position="548"/>
    </location>
</feature>
<reference evidence="9" key="1">
    <citation type="journal article" date="2020" name="mSystems">
        <title>Genome- and Community-Level Interaction Insights into Carbon Utilization and Element Cycling Functions of Hydrothermarchaeota in Hydrothermal Sediment.</title>
        <authorList>
            <person name="Zhou Z."/>
            <person name="Liu Y."/>
            <person name="Xu W."/>
            <person name="Pan J."/>
            <person name="Luo Z.H."/>
            <person name="Li M."/>
        </authorList>
    </citation>
    <scope>NUCLEOTIDE SEQUENCE [LARGE SCALE GENOMIC DNA]</scope>
    <source>
        <strain evidence="9">SpSt-637</strain>
        <strain evidence="8">SpSt-667</strain>
    </source>
</reference>
<evidence type="ECO:0000313" key="9">
    <source>
        <dbReference type="EMBL" id="HGQ64350.1"/>
    </source>
</evidence>
<keyword evidence="3 6" id="KW-0812">Transmembrane</keyword>
<protein>
    <recommendedName>
        <fullName evidence="7">Type II secretion system protein GspF domain-containing protein</fullName>
    </recommendedName>
</protein>
<feature type="transmembrane region" description="Helical" evidence="6">
    <location>
        <begin position="307"/>
        <end position="327"/>
    </location>
</feature>
<proteinExistence type="predicted"/>
<name>A0A7C4NPJ2_9CREN</name>
<evidence type="ECO:0000256" key="1">
    <source>
        <dbReference type="ARBA" id="ARBA00004651"/>
    </source>
</evidence>
<dbReference type="GO" id="GO:0005886">
    <property type="term" value="C:plasma membrane"/>
    <property type="evidence" value="ECO:0007669"/>
    <property type="project" value="UniProtKB-SubCell"/>
</dbReference>
<feature type="domain" description="Type II secretion system protein GspF" evidence="7">
    <location>
        <begin position="149"/>
        <end position="276"/>
    </location>
</feature>
<keyword evidence="4 6" id="KW-1133">Transmembrane helix</keyword>
<keyword evidence="2" id="KW-1003">Cell membrane</keyword>
<evidence type="ECO:0000256" key="6">
    <source>
        <dbReference type="SAM" id="Phobius"/>
    </source>
</evidence>
<dbReference type="PANTHER" id="PTHR35402:SF1">
    <property type="entry name" value="TYPE II SECRETION SYSTEM PROTEIN GSPF DOMAIN-CONTAINING PROTEIN"/>
    <property type="match status" value="1"/>
</dbReference>
<evidence type="ECO:0000256" key="4">
    <source>
        <dbReference type="ARBA" id="ARBA00022989"/>
    </source>
</evidence>
<feature type="transmembrane region" description="Helical" evidence="6">
    <location>
        <begin position="262"/>
        <end position="287"/>
    </location>
</feature>
<evidence type="ECO:0000313" key="8">
    <source>
        <dbReference type="EMBL" id="HGQ35804.1"/>
    </source>
</evidence>
<feature type="transmembrane region" description="Helical" evidence="6">
    <location>
        <begin position="379"/>
        <end position="396"/>
    </location>
</feature>
<dbReference type="Pfam" id="PF00482">
    <property type="entry name" value="T2SSF"/>
    <property type="match status" value="2"/>
</dbReference>
<evidence type="ECO:0000256" key="5">
    <source>
        <dbReference type="ARBA" id="ARBA00023136"/>
    </source>
</evidence>
<feature type="transmembrane region" description="Helical" evidence="6">
    <location>
        <begin position="554"/>
        <end position="577"/>
    </location>
</feature>
<sequence length="612" mass="68475">MNLRFFKRRKEEKEKKKITPRTTLRRPARRTVITFKDVFTAFSLSFFESPGRALAKIFEFEKLFSRAGLHIHPIKYGAETIAMVFLSVLFVVLGFVTTLFTVKLSIIQLVIGVMICVIIPIVMLIIRLAYPYTVVTLRRIETENELPFFMAYVATMVRGGYGLEKVIERVSQLKIFKAIRREAQRVVTRVKMFGDDPITALEKVASDHPSTKFRDIMLGYTTTLRSGGDVLHYLEIRTRELFETRMNEVRNILGKLATFLELYVIFGVVVSITLFVFFVVNTAISAAQMARTPEGFASINIDVTFPAFYNFFVLPLMGFAIAWAIHLNQPRTPIRYNEVYLTLFTWLPISVVAFIAVLIATGGTNVLSGVIGPKEVKSFVYAIAAAFITASVPPAMRYRSIVKTHRGLVRSVADFLRDVSEIRKTGLSPEKCIVLVSSRNYRNLTPVVEKAATSLSIGFSLEEALRKALRGIKEWFVIASFRFLTDSTLVGGGSPEVIDVLARFTQTLSELEEETRRRMRSQAFLPYFGAILLASIPMIILYMLLSIARIPITVATPLITVLSIGSMVNAYIMGLIAGKSSQSTMAAGFIHSAILTAITTAALTITFTYIGV</sequence>
<comment type="caution">
    <text evidence="9">The sequence shown here is derived from an EMBL/GenBank/DDBJ whole genome shotgun (WGS) entry which is preliminary data.</text>
</comment>
<dbReference type="InterPro" id="IPR018076">
    <property type="entry name" value="T2SS_GspF_dom"/>
</dbReference>
<feature type="domain" description="Type II secretion system protein GspF" evidence="7">
    <location>
        <begin position="415"/>
        <end position="536"/>
    </location>
</feature>
<dbReference type="InterPro" id="IPR056569">
    <property type="entry name" value="ArlJ-like"/>
</dbReference>
<feature type="transmembrane region" description="Helical" evidence="6">
    <location>
        <begin position="106"/>
        <end position="130"/>
    </location>
</feature>
<gene>
    <name evidence="9" type="ORF">ENU08_03810</name>
    <name evidence="8" type="ORF">ENU41_03895</name>
</gene>
<dbReference type="AlphaFoldDB" id="A0A7C4NPJ2"/>
<accession>A0A7C4NPJ2</accession>
<dbReference type="EMBL" id="DTCK01000021">
    <property type="protein sequence ID" value="HGQ35804.1"/>
    <property type="molecule type" value="Genomic_DNA"/>
</dbReference>
<evidence type="ECO:0000259" key="7">
    <source>
        <dbReference type="Pfam" id="PF00482"/>
    </source>
</evidence>
<feature type="transmembrane region" description="Helical" evidence="6">
    <location>
        <begin position="589"/>
        <end position="610"/>
    </location>
</feature>